<evidence type="ECO:0008006" key="4">
    <source>
        <dbReference type="Google" id="ProtNLM"/>
    </source>
</evidence>
<sequence>MRAGGRAGEVYNIGGGTEPDQPRGSPSGCSLRPARTGAAWCRSRTARVTTAGTASTSARSAPSLGYAPQVEFDAGLADAIEWYRGNREWWERLKQR</sequence>
<name>A0ABQ6JL97_9ACTN</name>
<feature type="region of interest" description="Disordered" evidence="1">
    <location>
        <begin position="1"/>
        <end position="34"/>
    </location>
</feature>
<dbReference type="EMBL" id="BSUZ01000001">
    <property type="protein sequence ID" value="GMA87576.1"/>
    <property type="molecule type" value="Genomic_DNA"/>
</dbReference>
<keyword evidence="3" id="KW-1185">Reference proteome</keyword>
<protein>
    <recommendedName>
        <fullName evidence="4">NAD(P)-binding domain-containing protein</fullName>
    </recommendedName>
</protein>
<dbReference type="InterPro" id="IPR036291">
    <property type="entry name" value="NAD(P)-bd_dom_sf"/>
</dbReference>
<dbReference type="Proteomes" id="UP001157017">
    <property type="component" value="Unassembled WGS sequence"/>
</dbReference>
<dbReference type="SUPFAM" id="SSF51735">
    <property type="entry name" value="NAD(P)-binding Rossmann-fold domains"/>
    <property type="match status" value="1"/>
</dbReference>
<evidence type="ECO:0000256" key="1">
    <source>
        <dbReference type="SAM" id="MobiDB-lite"/>
    </source>
</evidence>
<gene>
    <name evidence="2" type="ORF">GCM10025868_28260</name>
</gene>
<dbReference type="Gene3D" id="3.90.25.10">
    <property type="entry name" value="UDP-galactose 4-epimerase, domain 1"/>
    <property type="match status" value="1"/>
</dbReference>
<comment type="caution">
    <text evidence="2">The sequence shown here is derived from an EMBL/GenBank/DDBJ whole genome shotgun (WGS) entry which is preliminary data.</text>
</comment>
<proteinExistence type="predicted"/>
<accession>A0ABQ6JL97</accession>
<reference evidence="3" key="1">
    <citation type="journal article" date="2019" name="Int. J. Syst. Evol. Microbiol.">
        <title>The Global Catalogue of Microorganisms (GCM) 10K type strain sequencing project: providing services to taxonomists for standard genome sequencing and annotation.</title>
        <authorList>
            <consortium name="The Broad Institute Genomics Platform"/>
            <consortium name="The Broad Institute Genome Sequencing Center for Infectious Disease"/>
            <person name="Wu L."/>
            <person name="Ma J."/>
        </authorList>
    </citation>
    <scope>NUCLEOTIDE SEQUENCE [LARGE SCALE GENOMIC DNA]</scope>
    <source>
        <strain evidence="3">NBRC 108730</strain>
    </source>
</reference>
<organism evidence="2 3">
    <name type="scientific">Angustibacter aerolatus</name>
    <dbReference type="NCBI Taxonomy" id="1162965"/>
    <lineage>
        <taxon>Bacteria</taxon>
        <taxon>Bacillati</taxon>
        <taxon>Actinomycetota</taxon>
        <taxon>Actinomycetes</taxon>
        <taxon>Kineosporiales</taxon>
        <taxon>Kineosporiaceae</taxon>
    </lineage>
</organism>
<evidence type="ECO:0000313" key="2">
    <source>
        <dbReference type="EMBL" id="GMA87576.1"/>
    </source>
</evidence>
<evidence type="ECO:0000313" key="3">
    <source>
        <dbReference type="Proteomes" id="UP001157017"/>
    </source>
</evidence>